<dbReference type="Proteomes" id="UP000003340">
    <property type="component" value="Unassembled WGS sequence"/>
</dbReference>
<dbReference type="STRING" id="537013.CLOSTMETH_02140"/>
<dbReference type="EMBL" id="ACEC01000067">
    <property type="protein sequence ID" value="EEG30208.1"/>
    <property type="molecule type" value="Genomic_DNA"/>
</dbReference>
<dbReference type="AlphaFoldDB" id="C0EE60"/>
<keyword evidence="3" id="KW-1185">Reference proteome</keyword>
<organism evidence="2 3">
    <name type="scientific">[Clostridium] methylpentosum DSM 5476</name>
    <dbReference type="NCBI Taxonomy" id="537013"/>
    <lineage>
        <taxon>Bacteria</taxon>
        <taxon>Bacillati</taxon>
        <taxon>Bacillota</taxon>
        <taxon>Clostridia</taxon>
        <taxon>Eubacteriales</taxon>
        <taxon>Oscillospiraceae</taxon>
        <taxon>Oscillospiraceae incertae sedis</taxon>
    </lineage>
</organism>
<reference evidence="2 3" key="1">
    <citation type="submission" date="2009-01" db="EMBL/GenBank/DDBJ databases">
        <authorList>
            <person name="Fulton L."/>
            <person name="Clifton S."/>
            <person name="Fulton B."/>
            <person name="Xu J."/>
            <person name="Minx P."/>
            <person name="Pepin K.H."/>
            <person name="Johnson M."/>
            <person name="Bhonagiri V."/>
            <person name="Nash W.E."/>
            <person name="Mardis E.R."/>
            <person name="Wilson R.K."/>
        </authorList>
    </citation>
    <scope>NUCLEOTIDE SEQUENCE [LARGE SCALE GENOMIC DNA]</scope>
    <source>
        <strain evidence="2 3">DSM 5476</strain>
    </source>
</reference>
<dbReference type="HOGENOM" id="CLU_2421775_0_0_9"/>
<evidence type="ECO:0008006" key="4">
    <source>
        <dbReference type="Google" id="ProtNLM"/>
    </source>
</evidence>
<feature type="compositionally biased region" description="Polar residues" evidence="1">
    <location>
        <begin position="70"/>
        <end position="82"/>
    </location>
</feature>
<protein>
    <recommendedName>
        <fullName evidence="4">Helix-turn-helix domain-containing protein</fullName>
    </recommendedName>
</protein>
<gene>
    <name evidence="2" type="ORF">CLOSTMETH_02140</name>
</gene>
<feature type="region of interest" description="Disordered" evidence="1">
    <location>
        <begin position="70"/>
        <end position="91"/>
    </location>
</feature>
<proteinExistence type="predicted"/>
<reference evidence="2 3" key="2">
    <citation type="submission" date="2009-02" db="EMBL/GenBank/DDBJ databases">
        <title>Draft genome sequence of Clostridium methylpentosum (DSM 5476).</title>
        <authorList>
            <person name="Sudarsanam P."/>
            <person name="Ley R."/>
            <person name="Guruge J."/>
            <person name="Turnbaugh P.J."/>
            <person name="Mahowald M."/>
            <person name="Liep D."/>
            <person name="Gordon J."/>
        </authorList>
    </citation>
    <scope>NUCLEOTIDE SEQUENCE [LARGE SCALE GENOMIC DNA]</scope>
    <source>
        <strain evidence="2 3">DSM 5476</strain>
    </source>
</reference>
<evidence type="ECO:0000313" key="2">
    <source>
        <dbReference type="EMBL" id="EEG30208.1"/>
    </source>
</evidence>
<name>C0EE60_9FIRM</name>
<sequence>MVTATIPRMRGIKEAIAELKAIDPQTAVTETYLRRLIKSGGFPAHHAGKKILINFDLLLSYLSEPALNDQSDQSYSAATSGYGTIRKVEAR</sequence>
<accession>C0EE60</accession>
<comment type="caution">
    <text evidence="2">The sequence shown here is derived from an EMBL/GenBank/DDBJ whole genome shotgun (WGS) entry which is preliminary data.</text>
</comment>
<evidence type="ECO:0000313" key="3">
    <source>
        <dbReference type="Proteomes" id="UP000003340"/>
    </source>
</evidence>
<evidence type="ECO:0000256" key="1">
    <source>
        <dbReference type="SAM" id="MobiDB-lite"/>
    </source>
</evidence>